<sequence length="134" mass="16091">MKDCINKISFPVLDISINELNVENVSEIIFYDIYYRNKSYDLFEKLRLNHKVIDSKGAIFKIIKLQKSERSWISFFGKLKDEMIFELLEEPINLDDLKDLMVNRIDNLESNDYKFKWIENVKKAQNFNELIRAM</sequence>
<gene>
    <name evidence="1" type="ORF">ACFO5S_20045</name>
</gene>
<dbReference type="RefSeq" id="WP_213259553.1">
    <property type="nucleotide sequence ID" value="NZ_JAGYWA010000008.1"/>
</dbReference>
<keyword evidence="2" id="KW-1185">Reference proteome</keyword>
<organism evidence="1 2">
    <name type="scientific">Flavobacterium branchiicola</name>
    <dbReference type="NCBI Taxonomy" id="1114875"/>
    <lineage>
        <taxon>Bacteria</taxon>
        <taxon>Pseudomonadati</taxon>
        <taxon>Bacteroidota</taxon>
        <taxon>Flavobacteriia</taxon>
        <taxon>Flavobacteriales</taxon>
        <taxon>Flavobacteriaceae</taxon>
        <taxon>Flavobacterium</taxon>
    </lineage>
</organism>
<evidence type="ECO:0000313" key="1">
    <source>
        <dbReference type="EMBL" id="MFC4749755.1"/>
    </source>
</evidence>
<reference evidence="2" key="1">
    <citation type="journal article" date="2019" name="Int. J. Syst. Evol. Microbiol.">
        <title>The Global Catalogue of Microorganisms (GCM) 10K type strain sequencing project: providing services to taxonomists for standard genome sequencing and annotation.</title>
        <authorList>
            <consortium name="The Broad Institute Genomics Platform"/>
            <consortium name="The Broad Institute Genome Sequencing Center for Infectious Disease"/>
            <person name="Wu L."/>
            <person name="Ma J."/>
        </authorList>
    </citation>
    <scope>NUCLEOTIDE SEQUENCE [LARGE SCALE GENOMIC DNA]</scope>
    <source>
        <strain evidence="2">WYCCWR 13023</strain>
    </source>
</reference>
<dbReference type="EMBL" id="JBHSGV010000008">
    <property type="protein sequence ID" value="MFC4749755.1"/>
    <property type="molecule type" value="Genomic_DNA"/>
</dbReference>
<accession>A0ABV9PLC8</accession>
<proteinExistence type="predicted"/>
<evidence type="ECO:0000313" key="2">
    <source>
        <dbReference type="Proteomes" id="UP001595935"/>
    </source>
</evidence>
<name>A0ABV9PLC8_9FLAO</name>
<comment type="caution">
    <text evidence="1">The sequence shown here is derived from an EMBL/GenBank/DDBJ whole genome shotgun (WGS) entry which is preliminary data.</text>
</comment>
<dbReference type="Proteomes" id="UP001595935">
    <property type="component" value="Unassembled WGS sequence"/>
</dbReference>
<protein>
    <submittedName>
        <fullName evidence="1">Uncharacterized protein</fullName>
    </submittedName>
</protein>